<reference evidence="2 4" key="1">
    <citation type="submission" date="2014-03" db="EMBL/GenBank/DDBJ databases">
        <title>Complete genome sequence of a deeply braunched marine Bacteroidia bacterium Draconibacterium orientale type strain FH5T.</title>
        <authorList>
            <person name="Li X."/>
            <person name="Wang X."/>
            <person name="Xie Z."/>
            <person name="Du Z."/>
            <person name="Chen G."/>
        </authorList>
    </citation>
    <scope>NUCLEOTIDE SEQUENCE [LARGE SCALE GENOMIC DNA]</scope>
    <source>
        <strain evidence="2 4">FH5</strain>
    </source>
</reference>
<sequence length="70" mass="7835">MSDDFNTGSVTLFMWLLTIAISIGAGVLTWNWIEPDNFWGFFGFLFAWGILSKIGHLIVFGLFAALFGRS</sequence>
<evidence type="ECO:0000313" key="5">
    <source>
        <dbReference type="Proteomes" id="UP000181981"/>
    </source>
</evidence>
<accession>X5E3W6</accession>
<dbReference type="EMBL" id="CP007451">
    <property type="protein sequence ID" value="AHW62155.1"/>
    <property type="molecule type" value="Genomic_DNA"/>
</dbReference>
<keyword evidence="1" id="KW-1133">Transmembrane helix</keyword>
<feature type="transmembrane region" description="Helical" evidence="1">
    <location>
        <begin position="39"/>
        <end position="67"/>
    </location>
</feature>
<dbReference type="HOGENOM" id="CLU_2736639_0_0_10"/>
<evidence type="ECO:0000256" key="1">
    <source>
        <dbReference type="SAM" id="Phobius"/>
    </source>
</evidence>
<keyword evidence="1" id="KW-0812">Transmembrane</keyword>
<dbReference type="eggNOG" id="ENOG502ZK5S">
    <property type="taxonomic scope" value="Bacteria"/>
</dbReference>
<organism evidence="3 5">
    <name type="scientific">Draconibacterium orientale</name>
    <dbReference type="NCBI Taxonomy" id="1168034"/>
    <lineage>
        <taxon>Bacteria</taxon>
        <taxon>Pseudomonadati</taxon>
        <taxon>Bacteroidota</taxon>
        <taxon>Bacteroidia</taxon>
        <taxon>Marinilabiliales</taxon>
        <taxon>Prolixibacteraceae</taxon>
        <taxon>Draconibacterium</taxon>
    </lineage>
</organism>
<dbReference type="STRING" id="1168034.FH5T_16250"/>
<evidence type="ECO:0000313" key="2">
    <source>
        <dbReference type="EMBL" id="AHW62155.1"/>
    </source>
</evidence>
<name>X5E3W6_9BACT</name>
<dbReference type="OrthoDB" id="1264085at2"/>
<gene>
    <name evidence="2" type="ORF">FH5T_16250</name>
    <name evidence="3" type="ORF">SAMN05444285_12350</name>
</gene>
<dbReference type="RefSeq" id="WP_038560707.1">
    <property type="nucleotide sequence ID" value="NZ_FOHT01000023.1"/>
</dbReference>
<feature type="transmembrane region" description="Helical" evidence="1">
    <location>
        <begin position="12"/>
        <end position="33"/>
    </location>
</feature>
<reference evidence="3 5" key="2">
    <citation type="submission" date="2016-10" db="EMBL/GenBank/DDBJ databases">
        <authorList>
            <person name="de Groot N.N."/>
        </authorList>
    </citation>
    <scope>NUCLEOTIDE SEQUENCE [LARGE SCALE GENOMIC DNA]</scope>
    <source>
        <strain evidence="3 5">DSM 25947</strain>
    </source>
</reference>
<protein>
    <submittedName>
        <fullName evidence="3">Uncharacterized protein</fullName>
    </submittedName>
</protein>
<dbReference type="Proteomes" id="UP000023772">
    <property type="component" value="Chromosome"/>
</dbReference>
<dbReference type="EMBL" id="FOHT01000023">
    <property type="protein sequence ID" value="SET78723.1"/>
    <property type="molecule type" value="Genomic_DNA"/>
</dbReference>
<dbReference type="KEGG" id="dori:FH5T_16250"/>
<dbReference type="Proteomes" id="UP000181981">
    <property type="component" value="Unassembled WGS sequence"/>
</dbReference>
<proteinExistence type="predicted"/>
<evidence type="ECO:0000313" key="3">
    <source>
        <dbReference type="EMBL" id="SET78723.1"/>
    </source>
</evidence>
<dbReference type="AlphaFoldDB" id="X5E3W6"/>
<keyword evidence="1" id="KW-0472">Membrane</keyword>
<keyword evidence="4" id="KW-1185">Reference proteome</keyword>
<evidence type="ECO:0000313" key="4">
    <source>
        <dbReference type="Proteomes" id="UP000023772"/>
    </source>
</evidence>